<comment type="subunit">
    <text evidence="14">Component of the ATP synthase complex composed at least of ATP5F1A/subunit alpha, ATP5F1B/subunit beta, ATP5MC1/subunit c (homooctomer), MT-ATP6/subunit a, MT-ATP8/subunit 8, ATP5ME/subunit e, ATP5MF/subunit f, ATP5MG/subunit g, ATP5MK/subunit k, ATP5MJ/subunit j, ATP5F1C/subunit gamma, ATP5F1D/subunit delta, ATP5F1E/subunit epsilon, ATP5PF/subunit F6, ATP5PB/subunit b, ATP5PD/subunit d, ATP5PO/subunit OSCP. ATP synthase complex consists of a soluble F(1) head domain (subunits alpha(3) and beta(3)) - the catalytic core - and a membrane F(0) domain - the membrane proton channel (subunits c, a, 8, e, f, g, k and j). These two domains are linked by a central stalk (subunits gamma, delta, and epsilon) rotating inside the F1 region and a stationary peripheral stalk (subunits F6, b, d, and OSCP).</text>
</comment>
<evidence type="ECO:0000256" key="6">
    <source>
        <dbReference type="ARBA" id="ARBA00022792"/>
    </source>
</evidence>
<evidence type="ECO:0000256" key="3">
    <source>
        <dbReference type="ARBA" id="ARBA00022448"/>
    </source>
</evidence>
<keyword evidence="11" id="KW-0066">ATP synthesis</keyword>
<evidence type="ECO:0000256" key="9">
    <source>
        <dbReference type="ARBA" id="ARBA00023128"/>
    </source>
</evidence>
<dbReference type="AlphaFoldDB" id="A0A1S8WLX9"/>
<dbReference type="Pfam" id="PF05680">
    <property type="entry name" value="ATP-synt_E"/>
    <property type="match status" value="1"/>
</dbReference>
<organism evidence="16 17">
    <name type="scientific">Opisthorchis viverrini</name>
    <name type="common">Southeast Asian liver fluke</name>
    <dbReference type="NCBI Taxonomy" id="6198"/>
    <lineage>
        <taxon>Eukaryota</taxon>
        <taxon>Metazoa</taxon>
        <taxon>Spiralia</taxon>
        <taxon>Lophotrochozoa</taxon>
        <taxon>Platyhelminthes</taxon>
        <taxon>Trematoda</taxon>
        <taxon>Digenea</taxon>
        <taxon>Opisthorchiida</taxon>
        <taxon>Opisthorchiata</taxon>
        <taxon>Opisthorchiidae</taxon>
        <taxon>Opisthorchis</taxon>
    </lineage>
</organism>
<keyword evidence="6" id="KW-0999">Mitochondrion inner membrane</keyword>
<evidence type="ECO:0000256" key="12">
    <source>
        <dbReference type="ARBA" id="ARBA00032202"/>
    </source>
</evidence>
<gene>
    <name evidence="16" type="ORF">X801_08748</name>
</gene>
<keyword evidence="8" id="KW-0406">Ion transport</keyword>
<evidence type="ECO:0000313" key="17">
    <source>
        <dbReference type="Proteomes" id="UP000243686"/>
    </source>
</evidence>
<keyword evidence="10" id="KW-0472">Membrane</keyword>
<dbReference type="InterPro" id="IPR008386">
    <property type="entry name" value="ATP_synth_F0_esu_mt"/>
</dbReference>
<reference evidence="16 17" key="1">
    <citation type="submission" date="2015-03" db="EMBL/GenBank/DDBJ databases">
        <title>Draft genome of the nematode, Opisthorchis viverrini.</title>
        <authorList>
            <person name="Mitreva M."/>
        </authorList>
    </citation>
    <scope>NUCLEOTIDE SEQUENCE [LARGE SCALE GENOMIC DNA]</scope>
    <source>
        <strain evidence="16">Khon Kaen</strain>
    </source>
</reference>
<sequence length="204" mass="23474">MKYFGQVKDKGTVSVAGIRTGSQYVISYPVTAVRARQKYRASFKRAHPVTGDSRRKMTDSVHSIKLPAPREVSPLIRTARWGLLAVGILYGALRLKYLKSREVNIQKRNNMLLAKRAAEYKQWFEEQAEKSARQLAKDAAIRADEDRDKIRKPEYSRSHSRASDEICRFDLVDCVYEDETTTFLCEEPSRKARPEKNNTRCRAS</sequence>
<dbReference type="GO" id="GO:0015078">
    <property type="term" value="F:proton transmembrane transporter activity"/>
    <property type="evidence" value="ECO:0007669"/>
    <property type="project" value="InterPro"/>
</dbReference>
<evidence type="ECO:0000256" key="1">
    <source>
        <dbReference type="ARBA" id="ARBA00004273"/>
    </source>
</evidence>
<feature type="non-terminal residue" evidence="16">
    <location>
        <position position="204"/>
    </location>
</feature>
<keyword evidence="5" id="KW-0375">Hydrogen ion transport</keyword>
<comment type="subcellular location">
    <subcellularLocation>
        <location evidence="1">Mitochondrion inner membrane</location>
    </subcellularLocation>
</comment>
<dbReference type="EMBL" id="KV904628">
    <property type="protein sequence ID" value="OON15449.1"/>
    <property type="molecule type" value="Genomic_DNA"/>
</dbReference>
<dbReference type="PANTHER" id="PTHR12427:SF1">
    <property type="entry name" value="ATP SYNTHASE SUBUNIT E, MITOCHONDRIAL"/>
    <property type="match status" value="1"/>
</dbReference>
<keyword evidence="7" id="KW-0007">Acetylation</keyword>
<evidence type="ECO:0000256" key="8">
    <source>
        <dbReference type="ARBA" id="ARBA00023065"/>
    </source>
</evidence>
<evidence type="ECO:0000256" key="15">
    <source>
        <dbReference type="ARBA" id="ARBA00074682"/>
    </source>
</evidence>
<accession>A0A1S8WLX9</accession>
<dbReference type="GO" id="GO:0045259">
    <property type="term" value="C:proton-transporting ATP synthase complex"/>
    <property type="evidence" value="ECO:0007669"/>
    <property type="project" value="UniProtKB-KW"/>
</dbReference>
<evidence type="ECO:0000256" key="4">
    <source>
        <dbReference type="ARBA" id="ARBA00022547"/>
    </source>
</evidence>
<dbReference type="Proteomes" id="UP000243686">
    <property type="component" value="Unassembled WGS sequence"/>
</dbReference>
<evidence type="ECO:0000256" key="5">
    <source>
        <dbReference type="ARBA" id="ARBA00022781"/>
    </source>
</evidence>
<comment type="similarity">
    <text evidence="2">Belongs to the ATPase e subunit family.</text>
</comment>
<dbReference type="GO" id="GO:0015986">
    <property type="term" value="P:proton motive force-driven ATP synthesis"/>
    <property type="evidence" value="ECO:0007669"/>
    <property type="project" value="InterPro"/>
</dbReference>
<evidence type="ECO:0000256" key="2">
    <source>
        <dbReference type="ARBA" id="ARBA00007333"/>
    </source>
</evidence>
<name>A0A1S8WLX9_OPIVI</name>
<keyword evidence="17" id="KW-1185">Reference proteome</keyword>
<evidence type="ECO:0000256" key="7">
    <source>
        <dbReference type="ARBA" id="ARBA00022990"/>
    </source>
</evidence>
<evidence type="ECO:0000256" key="13">
    <source>
        <dbReference type="ARBA" id="ARBA00057306"/>
    </source>
</evidence>
<keyword evidence="9" id="KW-0496">Mitochondrion</keyword>
<evidence type="ECO:0000256" key="10">
    <source>
        <dbReference type="ARBA" id="ARBA00023136"/>
    </source>
</evidence>
<proteinExistence type="inferred from homology"/>
<dbReference type="GO" id="GO:0005743">
    <property type="term" value="C:mitochondrial inner membrane"/>
    <property type="evidence" value="ECO:0007669"/>
    <property type="project" value="UniProtKB-SubCell"/>
</dbReference>
<protein>
    <recommendedName>
        <fullName evidence="15">ATP synthase F(0) complex subunit e, mitochondrial</fullName>
    </recommendedName>
    <alternativeName>
        <fullName evidence="12">ATP synthase membrane subunit e</fullName>
    </alternativeName>
</protein>
<keyword evidence="4" id="KW-0138">CF(0)</keyword>
<comment type="function">
    <text evidence="13">Subunit e, of the mitochondrial membrane ATP synthase complex (F(1)F(0) ATP synthase or Complex V) that produces ATP from ADP in the presence of a proton gradient across the membrane which is generated by electron transport complexes of the respiratory chain. ATP synthase complex consist of a soluble F(1) head domain - the catalytic core - and a membrane F(1) domain - the membrane proton channel. These two domains are linked by a central stalk rotating inside the F(1) region and a stationary peripheral stalk. During catalysis, ATP synthesis in the catalytic domain of F(1) is coupled via a rotary mechanism of the central stalk subunits to proton translocation. In vivo, can only synthesize ATP although its ATP hydrolase activity can be activated artificially in vitro. Part of the complex F(0) domain.</text>
</comment>
<keyword evidence="3" id="KW-0813">Transport</keyword>
<evidence type="ECO:0000313" key="16">
    <source>
        <dbReference type="EMBL" id="OON15449.1"/>
    </source>
</evidence>
<dbReference type="PANTHER" id="PTHR12427">
    <property type="entry name" value="ATP SYNTHASE E CHAIN, MITOCHONDRIAL"/>
    <property type="match status" value="1"/>
</dbReference>
<evidence type="ECO:0000256" key="11">
    <source>
        <dbReference type="ARBA" id="ARBA00023310"/>
    </source>
</evidence>
<evidence type="ECO:0000256" key="14">
    <source>
        <dbReference type="ARBA" id="ARBA00064647"/>
    </source>
</evidence>